<sequence length="65" mass="7364">MKLPIVSFNEIKNLADRAESAIYSSGSRAADVHIIENAIRNALAIFTERLEIQFKGQFEVDLRKD</sequence>
<name>A0AAE9BNK0_9CAUD</name>
<accession>A0AAE9BNK0</accession>
<gene>
    <name evidence="1" type="primary">3</name>
    <name evidence="1" type="ORF">M51_3</name>
</gene>
<proteinExistence type="predicted"/>
<dbReference type="GeneID" id="80266234"/>
<evidence type="ECO:0000313" key="2">
    <source>
        <dbReference type="Proteomes" id="UP000828412"/>
    </source>
</evidence>
<dbReference type="Proteomes" id="UP000828412">
    <property type="component" value="Segment"/>
</dbReference>
<dbReference type="RefSeq" id="YP_010766555.1">
    <property type="nucleotide sequence ID" value="NC_073680.1"/>
</dbReference>
<organism evidence="1 2">
    <name type="scientific">Pseudomonas phage M5.1</name>
    <dbReference type="NCBI Taxonomy" id="2873460"/>
    <lineage>
        <taxon>Viruses</taxon>
        <taxon>Duplodnaviria</taxon>
        <taxon>Heunggongvirae</taxon>
        <taxon>Uroviricota</taxon>
        <taxon>Caudoviricetes</taxon>
        <taxon>Vandenendeviridae</taxon>
        <taxon>Gorskivirinae</taxon>
        <taxon>Kremarvirus</taxon>
        <taxon>Kremarvirus M51</taxon>
    </lineage>
</organism>
<protein>
    <submittedName>
        <fullName evidence="1">Uncharacterized protein</fullName>
    </submittedName>
</protein>
<dbReference type="EMBL" id="MZ826350">
    <property type="protein sequence ID" value="UAV89604.1"/>
    <property type="molecule type" value="Genomic_DNA"/>
</dbReference>
<dbReference type="KEGG" id="vg:80266234"/>
<evidence type="ECO:0000313" key="1">
    <source>
        <dbReference type="EMBL" id="UAV89604.1"/>
    </source>
</evidence>
<keyword evidence="2" id="KW-1185">Reference proteome</keyword>
<reference evidence="1 2" key="1">
    <citation type="submission" date="2021-08" db="EMBL/GenBank/DDBJ databases">
        <authorList>
            <person name="DeCurzio J.M.K."/>
            <person name="Krukonis G.P."/>
            <person name="Delesalle V.A."/>
        </authorList>
    </citation>
    <scope>NUCLEOTIDE SEQUENCE [LARGE SCALE GENOMIC DNA]</scope>
</reference>